<sequence length="311" mass="36121">MSQQIQMNHQKVLKVADAYDLFIRKCRVKNLSDATIQSYNTKIKPFIDYCNGGNIVSVTIDTVDGFTDMLKTEHHVNDVSVVSYLRSVRAFLYYCMECNYMATFKIHLPKAQKAIKEIYSDEDLEKLLVKPNTNTCSFTEYKTWVFENYMIATGNRLSTALNVHIKDLNFNDGLITLRKTKNRKQQIIPLSASLAEILQEYLVVRGGDPDDFLFCNNYGGQASNRTWQTLVYRYNIKRGVNVTSIHAFRHSFSRLWLLNHGDIMRLKTILGHSNIAVTNEYLQMFGQDLQMDFEKFNPLDNMKKKESQIRM</sequence>
<organism evidence="9 10">
    <name type="scientific">Roseburia porci</name>
    <dbReference type="NCBI Taxonomy" id="2605790"/>
    <lineage>
        <taxon>Bacteria</taxon>
        <taxon>Bacillati</taxon>
        <taxon>Bacillota</taxon>
        <taxon>Clostridia</taxon>
        <taxon>Lachnospirales</taxon>
        <taxon>Lachnospiraceae</taxon>
        <taxon>Roseburia</taxon>
    </lineage>
</organism>
<dbReference type="RefSeq" id="WP_154430710.1">
    <property type="nucleotide sequence ID" value="NZ_VUNI01000025.1"/>
</dbReference>
<dbReference type="InterPro" id="IPR010998">
    <property type="entry name" value="Integrase_recombinase_N"/>
</dbReference>
<dbReference type="SUPFAM" id="SSF56349">
    <property type="entry name" value="DNA breaking-rejoining enzymes"/>
    <property type="match status" value="1"/>
</dbReference>
<dbReference type="InterPro" id="IPR002104">
    <property type="entry name" value="Integrase_catalytic"/>
</dbReference>
<comment type="caution">
    <text evidence="9">The sequence shown here is derived from an EMBL/GenBank/DDBJ whole genome shotgun (WGS) entry which is preliminary data.</text>
</comment>
<dbReference type="Pfam" id="PF00589">
    <property type="entry name" value="Phage_integrase"/>
    <property type="match status" value="1"/>
</dbReference>
<dbReference type="GO" id="GO:0015074">
    <property type="term" value="P:DNA integration"/>
    <property type="evidence" value="ECO:0007669"/>
    <property type="project" value="UniProtKB-KW"/>
</dbReference>
<evidence type="ECO:0000256" key="6">
    <source>
        <dbReference type="PROSITE-ProRule" id="PRU01248"/>
    </source>
</evidence>
<accession>A0A6L5YTK6</accession>
<name>A0A6L5YTK6_9FIRM</name>
<dbReference type="Proteomes" id="UP000474024">
    <property type="component" value="Unassembled WGS sequence"/>
</dbReference>
<dbReference type="PROSITE" id="PS51898">
    <property type="entry name" value="TYR_RECOMBINASE"/>
    <property type="match status" value="1"/>
</dbReference>
<dbReference type="PANTHER" id="PTHR30349:SF41">
    <property type="entry name" value="INTEGRASE_RECOMBINASE PROTEIN MJ0367-RELATED"/>
    <property type="match status" value="1"/>
</dbReference>
<keyword evidence="4 6" id="KW-0238">DNA-binding</keyword>
<feature type="domain" description="Tyr recombinase" evidence="7">
    <location>
        <begin position="114"/>
        <end position="294"/>
    </location>
</feature>
<dbReference type="PROSITE" id="PS51900">
    <property type="entry name" value="CB"/>
    <property type="match status" value="1"/>
</dbReference>
<comment type="similarity">
    <text evidence="2">Belongs to the 'phage' integrase family.</text>
</comment>
<dbReference type="Gene3D" id="1.10.150.130">
    <property type="match status" value="1"/>
</dbReference>
<dbReference type="GO" id="GO:0003677">
    <property type="term" value="F:DNA binding"/>
    <property type="evidence" value="ECO:0007669"/>
    <property type="project" value="UniProtKB-UniRule"/>
</dbReference>
<dbReference type="InterPro" id="IPR013762">
    <property type="entry name" value="Integrase-like_cat_sf"/>
</dbReference>
<feature type="domain" description="Core-binding (CB)" evidence="8">
    <location>
        <begin position="13"/>
        <end position="96"/>
    </location>
</feature>
<proteinExistence type="inferred from homology"/>
<evidence type="ECO:0000313" key="10">
    <source>
        <dbReference type="Proteomes" id="UP000474024"/>
    </source>
</evidence>
<dbReference type="InterPro" id="IPR044068">
    <property type="entry name" value="CB"/>
</dbReference>
<keyword evidence="3" id="KW-0229">DNA integration</keyword>
<comment type="function">
    <text evidence="1">Site-specific tyrosine recombinase, which acts by catalyzing the cutting and rejoining of the recombining DNA molecules.</text>
</comment>
<dbReference type="Gene3D" id="1.10.443.10">
    <property type="entry name" value="Intergrase catalytic core"/>
    <property type="match status" value="1"/>
</dbReference>
<evidence type="ECO:0000256" key="4">
    <source>
        <dbReference type="ARBA" id="ARBA00023125"/>
    </source>
</evidence>
<dbReference type="AlphaFoldDB" id="A0A6L5YTK6"/>
<evidence type="ECO:0000313" key="9">
    <source>
        <dbReference type="EMBL" id="MST75744.1"/>
    </source>
</evidence>
<gene>
    <name evidence="9" type="ORF">FYJ75_12205</name>
</gene>
<dbReference type="InterPro" id="IPR011010">
    <property type="entry name" value="DNA_brk_join_enz"/>
</dbReference>
<protein>
    <submittedName>
        <fullName evidence="9">Tyrosine-type recombinase/integrase</fullName>
    </submittedName>
</protein>
<evidence type="ECO:0000256" key="5">
    <source>
        <dbReference type="ARBA" id="ARBA00023172"/>
    </source>
</evidence>
<dbReference type="InterPro" id="IPR050090">
    <property type="entry name" value="Tyrosine_recombinase_XerCD"/>
</dbReference>
<evidence type="ECO:0000259" key="7">
    <source>
        <dbReference type="PROSITE" id="PS51898"/>
    </source>
</evidence>
<dbReference type="GO" id="GO:0006310">
    <property type="term" value="P:DNA recombination"/>
    <property type="evidence" value="ECO:0007669"/>
    <property type="project" value="UniProtKB-KW"/>
</dbReference>
<evidence type="ECO:0000256" key="1">
    <source>
        <dbReference type="ARBA" id="ARBA00003283"/>
    </source>
</evidence>
<dbReference type="PANTHER" id="PTHR30349">
    <property type="entry name" value="PHAGE INTEGRASE-RELATED"/>
    <property type="match status" value="1"/>
</dbReference>
<dbReference type="InterPro" id="IPR004107">
    <property type="entry name" value="Integrase_SAM-like_N"/>
</dbReference>
<evidence type="ECO:0000256" key="3">
    <source>
        <dbReference type="ARBA" id="ARBA00022908"/>
    </source>
</evidence>
<dbReference type="Pfam" id="PF13495">
    <property type="entry name" value="Phage_int_SAM_4"/>
    <property type="match status" value="1"/>
</dbReference>
<keyword evidence="10" id="KW-1185">Reference proteome</keyword>
<keyword evidence="5" id="KW-0233">DNA recombination</keyword>
<evidence type="ECO:0000259" key="8">
    <source>
        <dbReference type="PROSITE" id="PS51900"/>
    </source>
</evidence>
<dbReference type="EMBL" id="VUNI01000025">
    <property type="protein sequence ID" value="MST75744.1"/>
    <property type="molecule type" value="Genomic_DNA"/>
</dbReference>
<evidence type="ECO:0000256" key="2">
    <source>
        <dbReference type="ARBA" id="ARBA00008857"/>
    </source>
</evidence>
<reference evidence="9 10" key="1">
    <citation type="submission" date="2019-08" db="EMBL/GenBank/DDBJ databases">
        <title>In-depth cultivation of the pig gut microbiome towards novel bacterial diversity and tailored functional studies.</title>
        <authorList>
            <person name="Wylensek D."/>
            <person name="Hitch T.C.A."/>
            <person name="Clavel T."/>
        </authorList>
    </citation>
    <scope>NUCLEOTIDE SEQUENCE [LARGE SCALE GENOMIC DNA]</scope>
    <source>
        <strain evidence="9 10">MUC/MUC-530-WT-4D</strain>
    </source>
</reference>